<dbReference type="InterPro" id="IPR035986">
    <property type="entry name" value="PKD_dom_sf"/>
</dbReference>
<comment type="caution">
    <text evidence="2">The sequence shown here is derived from an EMBL/GenBank/DDBJ whole genome shotgun (WGS) entry which is preliminary data.</text>
</comment>
<dbReference type="Pfam" id="PF13585">
    <property type="entry name" value="CHU_C"/>
    <property type="match status" value="1"/>
</dbReference>
<dbReference type="Gene3D" id="2.60.40.10">
    <property type="entry name" value="Immunoglobulins"/>
    <property type="match status" value="1"/>
</dbReference>
<dbReference type="InterPro" id="IPR000601">
    <property type="entry name" value="PKD_dom"/>
</dbReference>
<dbReference type="Pfam" id="PF18911">
    <property type="entry name" value="PKD_4"/>
    <property type="match status" value="1"/>
</dbReference>
<sequence length="1460" mass="161274">MCYQVYAQQQANNWYFGDKAGITFNQGEPVALTDSQMFSLEGCSAISDRDGNLMFYSNGMEVWDRNHNVMPNGSGLLGDISTTQSGIIVPYPGKEDLFYIFTVDDFGEENGLRYSIIDMRLNGGLGDVTSDKNILLHTPSTEKITAVSHANNRDIWVITHKHLTNEFYSYLVTDEGLQETPVITPIGYAPMSRFEVIGYMKVSPDGSKLVAIHSEDGFPGGLVEIFRFDNASGKVSDPLRIIGSDLRTTVFDRVLPYGVEFSPDSSVLYLSDPLHGLYQLDISIHDKSTILESQVDLFGSPPIEFRPERPFFFDTPYTGLQLGPNGKIYVGQFEREYLGVINKPNVLGLDSDYQTKGVVLEGGIPLYGLPPFIQSYFSSTIAFENVCLGDETTFGLTTSDTVDSIEWDFGDGGSSNEIEPTYRYTASGTYMVTAVITIGPETFTETQEIEIFEQPVANSIEDIAICDDDNDGFTAFDLTQWNSVLLGSQDPVQFNVTYFASQTDLDNNTPIQDPTAYINSNAFTAQEIIAQVTNSDNDDCAAFAKANIQVFESAVLAGNIPNLVFCDNTSVGTDADGRILFDLTANENSYLANSSNTVYDIAYFEDSGLATPIADPANYDNLTRSQQIYFTASNPNNTDCQTVGSFSLQVEELPTVNSVISLEQCDDDQDGFSVFNLEETKEEISSNASNEVFTFYNSLADAELRINPITDPTDYTNQTVSSDLVFVRVENQAGCYRTAEIQLTVTTTQIPDSFIREFYVCDDGPDITDGVATFDFSSVVPEIENQFPSGQQLVIRFYRNENDALRELNAIVDVSNYQNIDYRDQQEIYVRVDSEIDNDCLGLGHHITLNVTRQPELVTITIPDQCDTDDDGLYEFDTSDLENQLTGNDPAFSITYTDQNGTTLSSPLPNPFVTSSQTLTARVETNVTAGNTATCFVEIPLEFNVRTAPQAQPVDDLRACDSDQDGLYEFDLTQIEQDIINGQADAEISYFKTDGSPLTLSSAKTITSAGEQITARLSAADESSCFTEISFDLIVDNQPIANTVDDVFLCLDPSVPLTNDFDLTEFDAIILGTQPVAVFTIEYFESAVDAMTQVNTITTDYTINNGNTEVFARISNVANETCYEVTSFSLGVYRMPVANSPGELEVCENQNGGPVTVDLNVQTDSVLNGQSQVDVVVSYHLSLTDAEAGINEIAAGLLETDQSIEVFVRTENFLLEDCYDTTSFQVELVARPILDLETEYPLCNNLNSLEIELDGTYDRIEWSTGSTTNLVSITEPGSYSVTVYNEYDSVICETFREFTVVPSIVPEIERIDVQDFSQNSNSIEVVLSSQGSFEYSIDGFSFQRPNVFEGLDAGTYEVTVRDISGCGVSTEMVIILDYPRFFTPNGDGFNDTWHIENAAADPSSQVFIYDRYGKLLGSLTASDQGWDGMFNGEPLPSSDYWFEYQTSDGSSFKGHFSLKR</sequence>
<name>A0A2S9WQZ2_9FLAO</name>
<proteinExistence type="predicted"/>
<dbReference type="SUPFAM" id="SSF63829">
    <property type="entry name" value="Calcium-dependent phosphotriesterase"/>
    <property type="match status" value="1"/>
</dbReference>
<dbReference type="InterPro" id="IPR026341">
    <property type="entry name" value="T9SS_type_B"/>
</dbReference>
<evidence type="ECO:0000259" key="1">
    <source>
        <dbReference type="PROSITE" id="PS50093"/>
    </source>
</evidence>
<dbReference type="CDD" id="cd00146">
    <property type="entry name" value="PKD"/>
    <property type="match status" value="1"/>
</dbReference>
<gene>
    <name evidence="2" type="ORF">BST86_01700</name>
</gene>
<feature type="domain" description="PKD" evidence="1">
    <location>
        <begin position="404"/>
        <end position="437"/>
    </location>
</feature>
<keyword evidence="3" id="KW-1185">Reference proteome</keyword>
<evidence type="ECO:0000313" key="3">
    <source>
        <dbReference type="Proteomes" id="UP000239532"/>
    </source>
</evidence>
<dbReference type="InterPro" id="IPR013783">
    <property type="entry name" value="Ig-like_fold"/>
</dbReference>
<evidence type="ECO:0000313" key="2">
    <source>
        <dbReference type="EMBL" id="PRP65893.1"/>
    </source>
</evidence>
<dbReference type="RefSeq" id="WP_105981759.1">
    <property type="nucleotide sequence ID" value="NZ_MQUC01000003.1"/>
</dbReference>
<organism evidence="2 3">
    <name type="scientific">Nonlabens agnitus</name>
    <dbReference type="NCBI Taxonomy" id="870484"/>
    <lineage>
        <taxon>Bacteria</taxon>
        <taxon>Pseudomonadati</taxon>
        <taxon>Bacteroidota</taxon>
        <taxon>Flavobacteriia</taxon>
        <taxon>Flavobacteriales</taxon>
        <taxon>Flavobacteriaceae</taxon>
        <taxon>Nonlabens</taxon>
    </lineage>
</organism>
<protein>
    <recommendedName>
        <fullName evidence="1">PKD domain-containing protein</fullName>
    </recommendedName>
</protein>
<dbReference type="SUPFAM" id="SSF49299">
    <property type="entry name" value="PKD domain"/>
    <property type="match status" value="1"/>
</dbReference>
<accession>A0A2S9WQZ2</accession>
<dbReference type="Proteomes" id="UP000239532">
    <property type="component" value="Unassembled WGS sequence"/>
</dbReference>
<dbReference type="EMBL" id="MQUC01000003">
    <property type="protein sequence ID" value="PRP65893.1"/>
    <property type="molecule type" value="Genomic_DNA"/>
</dbReference>
<dbReference type="OrthoDB" id="9765926at2"/>
<dbReference type="PROSITE" id="PS50093">
    <property type="entry name" value="PKD"/>
    <property type="match status" value="1"/>
</dbReference>
<reference evidence="2 3" key="1">
    <citation type="submission" date="2016-11" db="EMBL/GenBank/DDBJ databases">
        <title>Trade-off between light-utilization and light-protection in marine flavobacteria.</title>
        <authorList>
            <person name="Kumagai Y."/>
        </authorList>
    </citation>
    <scope>NUCLEOTIDE SEQUENCE [LARGE SCALE GENOMIC DNA]</scope>
    <source>
        <strain evidence="2 3">JCM 17109</strain>
    </source>
</reference>
<dbReference type="NCBIfam" id="TIGR04131">
    <property type="entry name" value="Bac_Flav_CTERM"/>
    <property type="match status" value="1"/>
</dbReference>